<reference evidence="2" key="1">
    <citation type="submission" date="2019-06" db="EMBL/GenBank/DDBJ databases">
        <authorList>
            <person name="Zheng W."/>
        </authorList>
    </citation>
    <scope>NUCLEOTIDE SEQUENCE</scope>
    <source>
        <strain evidence="2">QDHG01</strain>
    </source>
</reference>
<feature type="region of interest" description="Disordered" evidence="1">
    <location>
        <begin position="1"/>
        <end position="22"/>
    </location>
</feature>
<gene>
    <name evidence="2" type="ORF">FGO68_gene11775</name>
</gene>
<evidence type="ECO:0000256" key="1">
    <source>
        <dbReference type="SAM" id="MobiDB-lite"/>
    </source>
</evidence>
<proteinExistence type="predicted"/>
<protein>
    <submittedName>
        <fullName evidence="2">Uncharacterized protein</fullName>
    </submittedName>
</protein>
<evidence type="ECO:0000313" key="2">
    <source>
        <dbReference type="EMBL" id="TNV74161.1"/>
    </source>
</evidence>
<dbReference type="Proteomes" id="UP000785679">
    <property type="component" value="Unassembled WGS sequence"/>
</dbReference>
<dbReference type="EMBL" id="RRYP01017360">
    <property type="protein sequence ID" value="TNV74161.1"/>
    <property type="molecule type" value="Genomic_DNA"/>
</dbReference>
<evidence type="ECO:0000313" key="3">
    <source>
        <dbReference type="Proteomes" id="UP000785679"/>
    </source>
</evidence>
<organism evidence="2 3">
    <name type="scientific">Halteria grandinella</name>
    <dbReference type="NCBI Taxonomy" id="5974"/>
    <lineage>
        <taxon>Eukaryota</taxon>
        <taxon>Sar</taxon>
        <taxon>Alveolata</taxon>
        <taxon>Ciliophora</taxon>
        <taxon>Intramacronucleata</taxon>
        <taxon>Spirotrichea</taxon>
        <taxon>Stichotrichia</taxon>
        <taxon>Sporadotrichida</taxon>
        <taxon>Halteriidae</taxon>
        <taxon>Halteria</taxon>
    </lineage>
</organism>
<accession>A0A8J8NFJ5</accession>
<dbReference type="AlphaFoldDB" id="A0A8J8NFJ5"/>
<keyword evidence="3" id="KW-1185">Reference proteome</keyword>
<comment type="caution">
    <text evidence="2">The sequence shown here is derived from an EMBL/GenBank/DDBJ whole genome shotgun (WGS) entry which is preliminary data.</text>
</comment>
<name>A0A8J8NFJ5_HALGN</name>
<sequence length="463" mass="53345">MDTEQQFINNPPTSDHSSGDQYSTLNVDTLQQPNILQKHLTQAHTLLKTLDTLVIDSQKLQAIITSACHVHRQKLKVLITQISSGKKSALDYAQTALNEQQSAIDIYTNAVRQIAEMKPVKTPLMKPVDIRNKEVQYKRRYIRYNVSEQYLGERYSEVVISMGNYLVLYDYYNNSSDLFEIESGRKIYSTDGQIKSVVSHPKHSRLILNQIVYALEGGDKLRKCQVLKDSYNLTEGVAIHDNGVAFAFRYRSKLHFYSFMNGSYQKFAIPSVRKSQFLQRDSADVWNLRYEGAGNDGQFYYMVGNRHIYNMMVPLDVIGHAPGTNLWCKQVISYKINVPDHIIDYQLANKQHIVVMTNIAVEVIDQFTLNRLCLYSRPQSAPLLALAPNYDTSILPCFFNLRYMYKYWPLVDIQESGCEGEICVSQNYDRVYYIPQQSEEDVTMVGLTKDGKVYFIRVSQQEE</sequence>